<dbReference type="PANTHER" id="PTHR47961">
    <property type="entry name" value="DNA POLYMERASE THETA, PUTATIVE (AFU_ORTHOLOGUE AFUA_1G05260)-RELATED"/>
    <property type="match status" value="1"/>
</dbReference>
<dbReference type="RefSeq" id="XP_032800359.1">
    <property type="nucleotide sequence ID" value="XM_032944468.1"/>
</dbReference>
<evidence type="ECO:0000256" key="2">
    <source>
        <dbReference type="ARBA" id="ARBA00022801"/>
    </source>
</evidence>
<organism evidence="5 6">
    <name type="scientific">Petromyzon marinus</name>
    <name type="common">Sea lamprey</name>
    <dbReference type="NCBI Taxonomy" id="7757"/>
    <lineage>
        <taxon>Eukaryota</taxon>
        <taxon>Metazoa</taxon>
        <taxon>Chordata</taxon>
        <taxon>Craniata</taxon>
        <taxon>Vertebrata</taxon>
        <taxon>Cyclostomata</taxon>
        <taxon>Hyperoartia</taxon>
        <taxon>Petromyzontiformes</taxon>
        <taxon>Petromyzontidae</taxon>
        <taxon>Petromyzon</taxon>
    </lineage>
</organism>
<dbReference type="GO" id="GO:0004386">
    <property type="term" value="F:helicase activity"/>
    <property type="evidence" value="ECO:0007669"/>
    <property type="project" value="UniProtKB-KW"/>
</dbReference>
<dbReference type="GO" id="GO:0005524">
    <property type="term" value="F:ATP binding"/>
    <property type="evidence" value="ECO:0007669"/>
    <property type="project" value="UniProtKB-KW"/>
</dbReference>
<evidence type="ECO:0000313" key="6">
    <source>
        <dbReference type="RefSeq" id="XP_032800359.1"/>
    </source>
</evidence>
<evidence type="ECO:0000256" key="4">
    <source>
        <dbReference type="ARBA" id="ARBA00022840"/>
    </source>
</evidence>
<accession>A0AAJ7WJS2</accession>
<keyword evidence="3" id="KW-0347">Helicase</keyword>
<protein>
    <submittedName>
        <fullName evidence="6">DNA polymerase theta-like</fullName>
    </submittedName>
</protein>
<keyword evidence="1" id="KW-0547">Nucleotide-binding</keyword>
<dbReference type="Proteomes" id="UP001318040">
    <property type="component" value="Unplaced"/>
</dbReference>
<keyword evidence="4" id="KW-0067">ATP-binding</keyword>
<reference evidence="6" key="1">
    <citation type="submission" date="2025-08" db="UniProtKB">
        <authorList>
            <consortium name="RefSeq"/>
        </authorList>
    </citation>
    <scope>IDENTIFICATION</scope>
    <source>
        <tissue evidence="6">Sperm</tissue>
    </source>
</reference>
<dbReference type="Gene3D" id="3.40.50.300">
    <property type="entry name" value="P-loop containing nucleotide triphosphate hydrolases"/>
    <property type="match status" value="1"/>
</dbReference>
<proteinExistence type="predicted"/>
<sequence>MSATLSAGSSLARWLGASWFSGSFRPVPLREIVKAGSSLYTTDGGFLGTYTPRLAVKGDPDHVVSLVYDVAHLGHSVLIFCPTRAWCERLSLLIAGAFRDLVTSGGPVPPVPVDEVSLSHLVRCLRRCPSGLDSTLARTIPVGVAFHHAGLTVEERSVLEEAYRSTSLLVLVSTHS</sequence>
<evidence type="ECO:0000256" key="3">
    <source>
        <dbReference type="ARBA" id="ARBA00022806"/>
    </source>
</evidence>
<keyword evidence="5" id="KW-1185">Reference proteome</keyword>
<dbReference type="SUPFAM" id="SSF52540">
    <property type="entry name" value="P-loop containing nucleoside triphosphate hydrolases"/>
    <property type="match status" value="1"/>
</dbReference>
<dbReference type="PANTHER" id="PTHR47961:SF6">
    <property type="entry name" value="DNA-DIRECTED DNA POLYMERASE"/>
    <property type="match status" value="1"/>
</dbReference>
<dbReference type="AlphaFoldDB" id="A0AAJ7WJS2"/>
<evidence type="ECO:0000313" key="5">
    <source>
        <dbReference type="Proteomes" id="UP001318040"/>
    </source>
</evidence>
<dbReference type="InterPro" id="IPR027417">
    <property type="entry name" value="P-loop_NTPase"/>
</dbReference>
<dbReference type="KEGG" id="pmrn:116937390"/>
<name>A0AAJ7WJS2_PETMA</name>
<keyword evidence="2" id="KW-0378">Hydrolase</keyword>
<evidence type="ECO:0000256" key="1">
    <source>
        <dbReference type="ARBA" id="ARBA00022741"/>
    </source>
</evidence>
<dbReference type="GO" id="GO:0016787">
    <property type="term" value="F:hydrolase activity"/>
    <property type="evidence" value="ECO:0007669"/>
    <property type="project" value="UniProtKB-KW"/>
</dbReference>
<dbReference type="InterPro" id="IPR050474">
    <property type="entry name" value="Hel308_SKI2-like"/>
</dbReference>
<gene>
    <name evidence="6" type="primary">LOC116937390</name>
</gene>